<dbReference type="EC" id="2.1.1.-" evidence="10"/>
<evidence type="ECO:0000256" key="9">
    <source>
        <dbReference type="ARBA" id="ARBA00048809"/>
    </source>
</evidence>
<dbReference type="OrthoDB" id="541375at2759"/>
<keyword evidence="10 12" id="KW-0489">Methyltransferase</keyword>
<dbReference type="InterPro" id="IPR002791">
    <property type="entry name" value="ARMT1-like_metal-bd"/>
</dbReference>
<dbReference type="GO" id="GO:0006974">
    <property type="term" value="P:DNA damage response"/>
    <property type="evidence" value="ECO:0007669"/>
    <property type="project" value="TreeGrafter"/>
</dbReference>
<dbReference type="EMBL" id="WVUK01000066">
    <property type="protein sequence ID" value="KAF7488459.1"/>
    <property type="molecule type" value="Genomic_DNA"/>
</dbReference>
<comment type="catalytic activity">
    <reaction evidence="9 10">
        <text>beta-D-fructose 6-phosphate = dihydroxyacetone + D-glyceraldehyde 3-phosphate</text>
        <dbReference type="Rhea" id="RHEA:28002"/>
        <dbReference type="ChEBI" id="CHEBI:16016"/>
        <dbReference type="ChEBI" id="CHEBI:57634"/>
        <dbReference type="ChEBI" id="CHEBI:59776"/>
    </reaction>
</comment>
<evidence type="ECO:0000313" key="13">
    <source>
        <dbReference type="EnsemblMetazoa" id="KAF7488459.1"/>
    </source>
</evidence>
<dbReference type="Gene3D" id="1.20.930.60">
    <property type="match status" value="1"/>
</dbReference>
<dbReference type="PANTHER" id="PTHR12260:SF6">
    <property type="entry name" value="DAMAGE-CONTROL PHOSPHATASE ARMT1"/>
    <property type="match status" value="1"/>
</dbReference>
<evidence type="ECO:0000313" key="12">
    <source>
        <dbReference type="EMBL" id="KAF7488459.1"/>
    </source>
</evidence>
<comment type="catalytic activity">
    <reaction evidence="2 10">
        <text>beta-D-fructose 1-phosphate + H2O = D-fructose + phosphate</text>
        <dbReference type="Rhea" id="RHEA:35603"/>
        <dbReference type="ChEBI" id="CHEBI:15377"/>
        <dbReference type="ChEBI" id="CHEBI:37721"/>
        <dbReference type="ChEBI" id="CHEBI:43474"/>
        <dbReference type="ChEBI" id="CHEBI:138881"/>
    </reaction>
</comment>
<comment type="cofactor">
    <cofactor evidence="10">
        <name>Mn(2+)</name>
        <dbReference type="ChEBI" id="CHEBI:29035"/>
    </cofactor>
    <cofactor evidence="10">
        <name>Ni(2+)</name>
        <dbReference type="ChEBI" id="CHEBI:49786"/>
    </cofactor>
</comment>
<name>A0A834VAT9_SARSC</name>
<evidence type="ECO:0000256" key="5">
    <source>
        <dbReference type="ARBA" id="ARBA00022723"/>
    </source>
</evidence>
<reference evidence="12" key="2">
    <citation type="submission" date="2020-01" db="EMBL/GenBank/DDBJ databases">
        <authorList>
            <person name="Korhonen P.K.K."/>
            <person name="Guangxu M.G."/>
            <person name="Wang T.W."/>
            <person name="Stroehlein A.J.S."/>
            <person name="Young N.D."/>
            <person name="Ang C.-S.A."/>
            <person name="Fernando D.W.F."/>
            <person name="Lu H.L."/>
            <person name="Taylor S.T."/>
            <person name="Ehtesham M.E.M."/>
            <person name="Najaraj S.H.N."/>
            <person name="Harsha G.H.G."/>
            <person name="Madugundu A.M."/>
            <person name="Renuse S.R."/>
            <person name="Holt D.H."/>
            <person name="Pandey A.P."/>
            <person name="Papenfuss A.P."/>
            <person name="Gasser R.B.G."/>
            <person name="Fischer K.F."/>
        </authorList>
    </citation>
    <scope>NUCLEOTIDE SEQUENCE</scope>
    <source>
        <strain evidence="12">SSS_KF_BRIS2020</strain>
    </source>
</reference>
<accession>A0A834VAT9</accession>
<keyword evidence="5 10" id="KW-0479">Metal-binding</keyword>
<protein>
    <recommendedName>
        <fullName evidence="10">Sugar phosphate phosphatase</fullName>
        <ecNumber evidence="10">2.1.1.-</ecNumber>
        <ecNumber evidence="10">3.1.3.-</ecNumber>
    </recommendedName>
</protein>
<dbReference type="AlphaFoldDB" id="A0A834VAT9"/>
<reference evidence="14" key="1">
    <citation type="journal article" date="2020" name="PLoS Negl. Trop. Dis.">
        <title>High-quality nuclear genome for Sarcoptes scabiei-A critical resource for a neglected parasite.</title>
        <authorList>
            <person name="Korhonen P.K."/>
            <person name="Gasser R.B."/>
            <person name="Ma G."/>
            <person name="Wang T."/>
            <person name="Stroehlein A.J."/>
            <person name="Young N.D."/>
            <person name="Ang C.S."/>
            <person name="Fernando D.D."/>
            <person name="Lu H.C."/>
            <person name="Taylor S."/>
            <person name="Reynolds S.L."/>
            <person name="Mofiz E."/>
            <person name="Najaraj S.H."/>
            <person name="Gowda H."/>
            <person name="Madugundu A."/>
            <person name="Renuse S."/>
            <person name="Holt D."/>
            <person name="Pandey A."/>
            <person name="Papenfuss A.T."/>
            <person name="Fischer K."/>
        </authorList>
    </citation>
    <scope>NUCLEOTIDE SEQUENCE [LARGE SCALE GENOMIC DNA]</scope>
</reference>
<dbReference type="GO" id="GO:0051998">
    <property type="term" value="F:protein carboxyl O-methyltransferase activity"/>
    <property type="evidence" value="ECO:0007669"/>
    <property type="project" value="UniProtKB-UniRule"/>
</dbReference>
<dbReference type="GO" id="GO:0016791">
    <property type="term" value="F:phosphatase activity"/>
    <property type="evidence" value="ECO:0007669"/>
    <property type="project" value="TreeGrafter"/>
</dbReference>
<proteinExistence type="inferred from homology"/>
<dbReference type="EnsemblMetazoa" id="SSS_2601s_mrna">
    <property type="protein sequence ID" value="KAF7488459.1"/>
    <property type="gene ID" value="SSS_2601"/>
</dbReference>
<dbReference type="PANTHER" id="PTHR12260">
    <property type="entry name" value="DAMAGE-CONTROL PHOSPHATASE ARMT1"/>
    <property type="match status" value="1"/>
</dbReference>
<keyword evidence="7 10" id="KW-0464">Manganese</keyword>
<organism evidence="12">
    <name type="scientific">Sarcoptes scabiei</name>
    <name type="common">Itch mite</name>
    <name type="synonym">Acarus scabiei</name>
    <dbReference type="NCBI Taxonomy" id="52283"/>
    <lineage>
        <taxon>Eukaryota</taxon>
        <taxon>Metazoa</taxon>
        <taxon>Ecdysozoa</taxon>
        <taxon>Arthropoda</taxon>
        <taxon>Chelicerata</taxon>
        <taxon>Arachnida</taxon>
        <taxon>Acari</taxon>
        <taxon>Acariformes</taxon>
        <taxon>Sarcoptiformes</taxon>
        <taxon>Astigmata</taxon>
        <taxon>Psoroptidia</taxon>
        <taxon>Sarcoptoidea</taxon>
        <taxon>Sarcoptidae</taxon>
        <taxon>Sarcoptinae</taxon>
        <taxon>Sarcoptes</taxon>
    </lineage>
</organism>
<reference evidence="13" key="3">
    <citation type="submission" date="2022-06" db="UniProtKB">
        <authorList>
            <consortium name="EnsemblMetazoa"/>
        </authorList>
    </citation>
    <scope>IDENTIFICATION</scope>
</reference>
<evidence type="ECO:0000256" key="6">
    <source>
        <dbReference type="ARBA" id="ARBA00022801"/>
    </source>
</evidence>
<evidence type="ECO:0000256" key="2">
    <source>
        <dbReference type="ARBA" id="ARBA00001326"/>
    </source>
</evidence>
<sequence length="467" mass="54717">MTQRFDSIDFGSKISSIIDFKDDKDNEIPPPLSAKIKESFAFTTLSYRVPVIITKVIDYLCRQRLILIQQLNITSDQKPLAEEEIKSIIQQLACIKYLLVTNKSLTPIVSDLSDAQIWNDYFQEQSKIYDELVYFEISWLYAECYVYRSIRECFAKSKFFQNFDPFFETKQESFKFCLDISSQLAKHLQTLENQSLSDCDSSEIFRSYLMSSLWGNKFDLSLSCGENHLKKNIDSESLESKILINDLDDLWRYILKSRSKKTDYRIDFVFDNAGYELFADLCFVHSLRIAGILPITKVNFYVKKMPWFVSDTMKSDLNWLLDFLDQKGDQFPELRQLSTEFQNNFSKGIWKIQEEDFWTTPHDFSQMLTISPDLYRNLSESDLIIFKGDLNYRKLVGDLQWSLDTEFKRSLRNFQPKTAICSLRTIKADVVVGIKNKETLERVKGLPSDWMLTGEYALISFLDNHPE</sequence>
<dbReference type="GO" id="GO:0046872">
    <property type="term" value="F:metal ion binding"/>
    <property type="evidence" value="ECO:0007669"/>
    <property type="project" value="UniProtKB-UniRule"/>
</dbReference>
<keyword evidence="12" id="KW-0808">Transferase</keyword>
<comment type="catalytic activity">
    <reaction evidence="1 10">
        <text>L-glutamyl-[protein] + S-adenosyl-L-methionine = [protein]-L-glutamate 5-O-methyl ester + S-adenosyl-L-homocysteine</text>
        <dbReference type="Rhea" id="RHEA:24452"/>
        <dbReference type="Rhea" id="RHEA-COMP:10208"/>
        <dbReference type="Rhea" id="RHEA-COMP:10311"/>
        <dbReference type="ChEBI" id="CHEBI:29973"/>
        <dbReference type="ChEBI" id="CHEBI:57856"/>
        <dbReference type="ChEBI" id="CHEBI:59789"/>
        <dbReference type="ChEBI" id="CHEBI:82795"/>
    </reaction>
</comment>
<keyword evidence="6 10" id="KW-0378">Hydrolase</keyword>
<feature type="domain" description="Damage-control phosphatase ARMT1-like metal-binding" evidence="11">
    <location>
        <begin position="44"/>
        <end position="441"/>
    </location>
</feature>
<gene>
    <name evidence="12" type="ORF">SSS_2601</name>
</gene>
<dbReference type="Proteomes" id="UP000070412">
    <property type="component" value="Unassembled WGS sequence"/>
</dbReference>
<evidence type="ECO:0000256" key="7">
    <source>
        <dbReference type="ARBA" id="ARBA00023211"/>
    </source>
</evidence>
<dbReference type="EC" id="3.1.3.-" evidence="10"/>
<comment type="similarity">
    <text evidence="3 10">Belongs to the damage-control phosphatase family. Sugar phosphate phosphatase III subfamily.</text>
</comment>
<dbReference type="InterPro" id="IPR039763">
    <property type="entry name" value="ARMT1"/>
</dbReference>
<keyword evidence="14" id="KW-1185">Reference proteome</keyword>
<evidence type="ECO:0000256" key="4">
    <source>
        <dbReference type="ARBA" id="ARBA00022596"/>
    </source>
</evidence>
<comment type="function">
    <text evidence="8 10">Metal-dependent phosphatase that shows phosphatase activity against several substrates, including fructose-1-phosphate and fructose-6-phosphate. Its preference for fructose-1-phosphate, a strong glycating agent that causes DNA damage rather than a canonical yeast metabolite, suggests a damage-control function in hexose phosphate metabolism. Has also been shown to have O-methyltransferase activity that methylates glutamate residues of target proteins to form gamma-glutamyl methyl ester residues. Possibly methylates PCNA, suggesting it is involved in the DNA damage response.</text>
</comment>
<evidence type="ECO:0000256" key="10">
    <source>
        <dbReference type="RuleBase" id="RU367030"/>
    </source>
</evidence>
<dbReference type="Gene3D" id="3.40.50.10880">
    <property type="entry name" value="Uncharacterised protein PF01937, DUF89, domain 3"/>
    <property type="match status" value="1"/>
</dbReference>
<evidence type="ECO:0000259" key="11">
    <source>
        <dbReference type="Pfam" id="PF01937"/>
    </source>
</evidence>
<dbReference type="SUPFAM" id="SSF111321">
    <property type="entry name" value="AF1104-like"/>
    <property type="match status" value="1"/>
</dbReference>
<evidence type="ECO:0000256" key="1">
    <source>
        <dbReference type="ARBA" id="ARBA00000807"/>
    </source>
</evidence>
<evidence type="ECO:0000313" key="14">
    <source>
        <dbReference type="Proteomes" id="UP000070412"/>
    </source>
</evidence>
<dbReference type="GO" id="GO:0005634">
    <property type="term" value="C:nucleus"/>
    <property type="evidence" value="ECO:0007669"/>
    <property type="project" value="TreeGrafter"/>
</dbReference>
<dbReference type="Pfam" id="PF01937">
    <property type="entry name" value="ARMT1-like_dom"/>
    <property type="match status" value="1"/>
</dbReference>
<dbReference type="GO" id="GO:0032259">
    <property type="term" value="P:methylation"/>
    <property type="evidence" value="ECO:0007669"/>
    <property type="project" value="UniProtKB-KW"/>
</dbReference>
<keyword evidence="4" id="KW-0533">Nickel</keyword>
<evidence type="ECO:0000256" key="3">
    <source>
        <dbReference type="ARBA" id="ARBA00009519"/>
    </source>
</evidence>
<comment type="domain">
    <text evidence="10">Subfamily III proteins have a conserved RTxK motif about 40-50 residues from the C-terminus; the threonine may be replaced by serine or cysteine.</text>
</comment>
<dbReference type="InterPro" id="IPR036075">
    <property type="entry name" value="ARMT-1-like_metal-bd_sf"/>
</dbReference>
<evidence type="ECO:0000256" key="8">
    <source>
        <dbReference type="ARBA" id="ARBA00045980"/>
    </source>
</evidence>